<evidence type="ECO:0000313" key="1">
    <source>
        <dbReference type="EMBL" id="KGB26302.1"/>
    </source>
</evidence>
<evidence type="ECO:0000313" key="2">
    <source>
        <dbReference type="Proteomes" id="UP000029448"/>
    </source>
</evidence>
<sequence>MPPLPAASTDETCIPLSFTKTSTGGPHAVNALLSVDVPVLWRVRQAG</sequence>
<organism evidence="1 2">
    <name type="scientific">Acetobacter tropicalis</name>
    <dbReference type="NCBI Taxonomy" id="104102"/>
    <lineage>
        <taxon>Bacteria</taxon>
        <taxon>Pseudomonadati</taxon>
        <taxon>Pseudomonadota</taxon>
        <taxon>Alphaproteobacteria</taxon>
        <taxon>Acetobacterales</taxon>
        <taxon>Acetobacteraceae</taxon>
        <taxon>Acetobacter</taxon>
    </lineage>
</organism>
<protein>
    <submittedName>
        <fullName evidence="1">Uncharacterized protein</fullName>
    </submittedName>
</protein>
<proteinExistence type="predicted"/>
<name>A0A094YY64_9PROT</name>
<dbReference type="EMBL" id="JOKM01000012">
    <property type="protein sequence ID" value="KGB26302.1"/>
    <property type="molecule type" value="Genomic_DNA"/>
</dbReference>
<dbReference type="Proteomes" id="UP000029448">
    <property type="component" value="Unassembled WGS sequence"/>
</dbReference>
<dbReference type="AlphaFoldDB" id="A0A094YY64"/>
<accession>A0A094YY64</accession>
<gene>
    <name evidence="1" type="ORF">AtDm6_0294</name>
</gene>
<keyword evidence="2" id="KW-1185">Reference proteome</keyword>
<reference evidence="1 2" key="1">
    <citation type="submission" date="2014-06" db="EMBL/GenBank/DDBJ databases">
        <title>Functional and comparative genomic analyses of the Drosophila gut microbiota identify candidate symbiosis factors.</title>
        <authorList>
            <person name="Newell P.D."/>
            <person name="Chaston J.M."/>
            <person name="Douglas A.E."/>
        </authorList>
    </citation>
    <scope>NUCLEOTIDE SEQUENCE [LARGE SCALE GENOMIC DNA]</scope>
    <source>
        <strain evidence="1 2">DmCS_006</strain>
    </source>
</reference>
<dbReference type="STRING" id="104102.AtDm6_0294"/>
<comment type="caution">
    <text evidence="1">The sequence shown here is derived from an EMBL/GenBank/DDBJ whole genome shotgun (WGS) entry which is preliminary data.</text>
</comment>